<evidence type="ECO:0000313" key="4">
    <source>
        <dbReference type="EMBL" id="MBM9466768.1"/>
    </source>
</evidence>
<dbReference type="PANTHER" id="PTHR34580:SF3">
    <property type="entry name" value="PROTEIN PAFB"/>
    <property type="match status" value="1"/>
</dbReference>
<gene>
    <name evidence="4" type="ORF">JL106_05655</name>
</gene>
<keyword evidence="5" id="KW-1185">Reference proteome</keyword>
<feature type="domain" description="WCX" evidence="3">
    <location>
        <begin position="254"/>
        <end position="346"/>
    </location>
</feature>
<accession>A0A938YBU2</accession>
<dbReference type="RefSeq" id="WP_205259733.1">
    <property type="nucleotide sequence ID" value="NZ_JAERWK010000008.1"/>
</dbReference>
<dbReference type="InterPro" id="IPR051534">
    <property type="entry name" value="CBASS_pafABC_assoc_protein"/>
</dbReference>
<protein>
    <submittedName>
        <fullName evidence="4">WYL domain-containing protein</fullName>
    </submittedName>
</protein>
<dbReference type="PANTHER" id="PTHR34580">
    <property type="match status" value="1"/>
</dbReference>
<dbReference type="PROSITE" id="PS52050">
    <property type="entry name" value="WYL"/>
    <property type="match status" value="1"/>
</dbReference>
<feature type="domain" description="WYL" evidence="2">
    <location>
        <begin position="143"/>
        <end position="221"/>
    </location>
</feature>
<comment type="caution">
    <text evidence="4">The sequence shown here is derived from an EMBL/GenBank/DDBJ whole genome shotgun (WGS) entry which is preliminary data.</text>
</comment>
<dbReference type="Proteomes" id="UP000663792">
    <property type="component" value="Unassembled WGS sequence"/>
</dbReference>
<organism evidence="4 5">
    <name type="scientific">Nakamurella leprariae</name>
    <dbReference type="NCBI Taxonomy" id="2803911"/>
    <lineage>
        <taxon>Bacteria</taxon>
        <taxon>Bacillati</taxon>
        <taxon>Actinomycetota</taxon>
        <taxon>Actinomycetes</taxon>
        <taxon>Nakamurellales</taxon>
        <taxon>Nakamurellaceae</taxon>
        <taxon>Nakamurella</taxon>
    </lineage>
</organism>
<reference evidence="4" key="1">
    <citation type="submission" date="2021-01" db="EMBL/GenBank/DDBJ databases">
        <title>YIM 132084 draft genome.</title>
        <authorList>
            <person name="An D."/>
        </authorList>
    </citation>
    <scope>NUCLEOTIDE SEQUENCE</scope>
    <source>
        <strain evidence="4">YIM 132084</strain>
    </source>
</reference>
<name>A0A938YBU2_9ACTN</name>
<dbReference type="InterPro" id="IPR026881">
    <property type="entry name" value="WYL_dom"/>
</dbReference>
<feature type="compositionally biased region" description="Basic and acidic residues" evidence="1">
    <location>
        <begin position="278"/>
        <end position="303"/>
    </location>
</feature>
<proteinExistence type="predicted"/>
<evidence type="ECO:0000256" key="1">
    <source>
        <dbReference type="SAM" id="MobiDB-lite"/>
    </source>
</evidence>
<dbReference type="InterPro" id="IPR057727">
    <property type="entry name" value="WCX_dom"/>
</dbReference>
<dbReference type="Pfam" id="PF25583">
    <property type="entry name" value="WCX"/>
    <property type="match status" value="1"/>
</dbReference>
<feature type="region of interest" description="Disordered" evidence="1">
    <location>
        <begin position="271"/>
        <end position="303"/>
    </location>
</feature>
<dbReference type="EMBL" id="JAERWK010000008">
    <property type="protein sequence ID" value="MBM9466768.1"/>
    <property type="molecule type" value="Genomic_DNA"/>
</dbReference>
<sequence>MATAKAERLLNLVIALVNAPRYRTAGWIREHVAGYGDAPSDEAFFRMFERDKQELRALGIPVQTQDGVGDGYRIQRADLALPHLRFTPAEGAALALAGRLWETTALAAAGAGALRKIRDATDGAPLAPASDVLQPRVRTADPAFAPLYTAVRDRRLVTFPYRTGGAPSLPARDADSGNVPGAVERTVEPWGLVSRRGRWYLVGWDRDRQDRRVFRLSRIAGAVTAVGRAGAVIPPVELDLAAEVADRPETQGATEARLLIREGRAAGLRRSATYAHPARSERPAHPADAAHPDRSDQPDDRTGWDEVVVPVRHLIDTARSIAEHGPDVLVLDPPELRDAVIAGLRRSVAAGPPAPAPGAPAPTAITEQLTEQLTEVPGLPDRDGGERS</sequence>
<evidence type="ECO:0000259" key="2">
    <source>
        <dbReference type="Pfam" id="PF13280"/>
    </source>
</evidence>
<dbReference type="AlphaFoldDB" id="A0A938YBU2"/>
<evidence type="ECO:0000313" key="5">
    <source>
        <dbReference type="Proteomes" id="UP000663792"/>
    </source>
</evidence>
<evidence type="ECO:0000259" key="3">
    <source>
        <dbReference type="Pfam" id="PF25583"/>
    </source>
</evidence>
<dbReference type="Pfam" id="PF13280">
    <property type="entry name" value="WYL"/>
    <property type="match status" value="1"/>
</dbReference>